<dbReference type="Proteomes" id="UP000195569">
    <property type="component" value="Unassembled WGS sequence"/>
</dbReference>
<keyword evidence="1" id="KW-0732">Signal</keyword>
<comment type="caution">
    <text evidence="2">The sequence shown here is derived from an EMBL/GenBank/DDBJ whole genome shotgun (WGS) entry which is preliminary data.</text>
</comment>
<sequence>MSLTGSRALTSIALASFVAFVSWLPDAASAAAAGEDGEAAAPNDAADEAPVLPAASSDTADAADAANASAAADAAALNLADAVPAASAPSPAAHPWKFFVQDAVRESGYRDAPSSLRNQLSFDLLYQQAIVPSVSVNFSARFDRFDPLSSSAAPHRSESTIREAFASWNVTPLTGVDAGRINERLGAAVGYNPTDFFKAGAVNLDVSPDPESRRTNRLGTVGVRAQHLWDGGSAQFLFSPRLASYSAPGNPFASSDLQRTNGVNRWLFVGSQRVSASVQPQLLVYGEQGQAPQVGLNLSVVPANSVVAYAEWTGGRRASLIGRSTGVDDRAFRTNSAIGVTWTTPLDLSITAELQSNGAGATPSQWRALQSNDPRAWGRAVQTGVASQDLPTRHGAFVMAIWRNVGIRRLDLSAFVQADQGGGRHAWLELRRHYDRFDVALQLQRQGGPSWNRYGAMPESRSVQMLATFYE</sequence>
<proteinExistence type="predicted"/>
<evidence type="ECO:0000313" key="3">
    <source>
        <dbReference type="Proteomes" id="UP000195569"/>
    </source>
</evidence>
<evidence type="ECO:0000313" key="2">
    <source>
        <dbReference type="EMBL" id="SIT37721.1"/>
    </source>
</evidence>
<gene>
    <name evidence="2" type="ORF">BN2476_130069</name>
</gene>
<name>A0A1N7RRG5_9BURK</name>
<dbReference type="EMBL" id="CYGY02000013">
    <property type="protein sequence ID" value="SIT37721.1"/>
    <property type="molecule type" value="Genomic_DNA"/>
</dbReference>
<dbReference type="RefSeq" id="WP_235850732.1">
    <property type="nucleotide sequence ID" value="NZ_CYGY02000013.1"/>
</dbReference>
<dbReference type="AlphaFoldDB" id="A0A1N7RRG5"/>
<reference evidence="2" key="1">
    <citation type="submission" date="2016-12" db="EMBL/GenBank/DDBJ databases">
        <authorList>
            <person name="Moulin L."/>
        </authorList>
    </citation>
    <scope>NUCLEOTIDE SEQUENCE [LARGE SCALE GENOMIC DNA]</scope>
    <source>
        <strain evidence="2">STM 7183</strain>
    </source>
</reference>
<protein>
    <submittedName>
        <fullName evidence="2">Uncharacterized protein</fullName>
    </submittedName>
</protein>
<keyword evidence="3" id="KW-1185">Reference proteome</keyword>
<feature type="signal peptide" evidence="1">
    <location>
        <begin position="1"/>
        <end position="30"/>
    </location>
</feature>
<feature type="chain" id="PRO_5012975651" evidence="1">
    <location>
        <begin position="31"/>
        <end position="471"/>
    </location>
</feature>
<organism evidence="2 3">
    <name type="scientific">Paraburkholderia piptadeniae</name>
    <dbReference type="NCBI Taxonomy" id="1701573"/>
    <lineage>
        <taxon>Bacteria</taxon>
        <taxon>Pseudomonadati</taxon>
        <taxon>Pseudomonadota</taxon>
        <taxon>Betaproteobacteria</taxon>
        <taxon>Burkholderiales</taxon>
        <taxon>Burkholderiaceae</taxon>
        <taxon>Paraburkholderia</taxon>
    </lineage>
</organism>
<evidence type="ECO:0000256" key="1">
    <source>
        <dbReference type="SAM" id="SignalP"/>
    </source>
</evidence>
<accession>A0A1N7RRG5</accession>